<reference evidence="1 2" key="1">
    <citation type="journal article" date="2019" name="Nat. Microbiol.">
        <title>Wide diversity of methane and short-chain alkane metabolisms in uncultured archaea.</title>
        <authorList>
            <person name="Borrel G."/>
            <person name="Adam P.S."/>
            <person name="McKay L.J."/>
            <person name="Chen L.X."/>
            <person name="Sierra-Garcia I.N."/>
            <person name="Sieber C.M."/>
            <person name="Letourneur Q."/>
            <person name="Ghozlane A."/>
            <person name="Andersen G.L."/>
            <person name="Li W.J."/>
            <person name="Hallam S.J."/>
            <person name="Muyzer G."/>
            <person name="de Oliveira V.M."/>
            <person name="Inskeep W.P."/>
            <person name="Banfield J.F."/>
            <person name="Gribaldo S."/>
        </authorList>
    </citation>
    <scope>NUCLEOTIDE SEQUENCE [LARGE SCALE GENOMIC DNA]</scope>
    <source>
        <strain evidence="1">NM1a</strain>
    </source>
</reference>
<organism evidence="1 2">
    <name type="scientific">Methanoliparum thermophilum</name>
    <dbReference type="NCBI Taxonomy" id="2491083"/>
    <lineage>
        <taxon>Archaea</taxon>
        <taxon>Methanobacteriati</taxon>
        <taxon>Methanobacteriota</taxon>
        <taxon>Candidatus Methanoliparia</taxon>
        <taxon>Candidatus Methanoliparales</taxon>
        <taxon>Candidatus Methanoliparaceae</taxon>
        <taxon>Candidatus Methanoliparum</taxon>
    </lineage>
</organism>
<sequence length="118" mass="13854">MPHKCTRCGRVYDDGDVQILKGCSFCGGKKFYYINTKNEIRDLLSNIDIDNLDTRKKNFKKSIIDDREIESIKIIDDGLYQLDLDILMRRDEIIIEKKDGSYALYIPSLFKNINIKKR</sequence>
<dbReference type="EMBL" id="RXIF01000002">
    <property type="protein sequence ID" value="RZN65377.1"/>
    <property type="molecule type" value="Genomic_DNA"/>
</dbReference>
<gene>
    <name evidence="1" type="ORF">EF806_00300</name>
</gene>
<comment type="caution">
    <text evidence="1">The sequence shown here is derived from an EMBL/GenBank/DDBJ whole genome shotgun (WGS) entry which is preliminary data.</text>
</comment>
<name>A0A520KTI3_METT2</name>
<accession>A0A520KTI3</accession>
<dbReference type="InterPro" id="IPR018645">
    <property type="entry name" value="OapC-like"/>
</dbReference>
<dbReference type="Pfam" id="PF09845">
    <property type="entry name" value="OapC"/>
    <property type="match status" value="1"/>
</dbReference>
<evidence type="ECO:0008006" key="3">
    <source>
        <dbReference type="Google" id="ProtNLM"/>
    </source>
</evidence>
<evidence type="ECO:0000313" key="2">
    <source>
        <dbReference type="Proteomes" id="UP000317158"/>
    </source>
</evidence>
<protein>
    <recommendedName>
        <fullName evidence="3">Zn-ribbon containing protein</fullName>
    </recommendedName>
</protein>
<dbReference type="Proteomes" id="UP000317158">
    <property type="component" value="Unassembled WGS sequence"/>
</dbReference>
<dbReference type="AlphaFoldDB" id="A0A520KTI3"/>
<evidence type="ECO:0000313" key="1">
    <source>
        <dbReference type="EMBL" id="RZN65377.1"/>
    </source>
</evidence>
<proteinExistence type="predicted"/>